<sequence>MTITEVPARAELVGRARDVVDLIRKHALWQEEHRVLHDEVLRAIHDAGLLKLRVPARYGGYEVDARTVCEVMAELARGDGSVGWTIATLTLCAWQIGMLPDEVQDEVFADPDVRVCGTVSPTGIAVPTDGGVILNGEWRFNTGVRQCQWDVHSALLATDDGGYVPASVAVPVRDMTIVDDWYTAGLRATGSVSVVAKDLFVPEAQVMPLLPLLIQGQHRSERNADSIVWKYPFVSFSAAVASAPALGMARAAREAFLERLPNRKITYTHYERQIEAPLTHLQVAEAAVKADEAEFHLFRAADRLDTKVAAGETWTMEERAVARMDSGAACQRAKEAVDVLNTASGGSSLYSDVPIQRIARDIQALNLNGIMHPSTNAETYGRVLCGLAPNTDLL</sequence>
<name>A0ABV6M573_9ACTN</name>
<evidence type="ECO:0000313" key="5">
    <source>
        <dbReference type="Proteomes" id="UP001589867"/>
    </source>
</evidence>
<dbReference type="Gene3D" id="1.20.140.10">
    <property type="entry name" value="Butyryl-CoA Dehydrogenase, subunit A, domain 3"/>
    <property type="match status" value="1"/>
</dbReference>
<evidence type="ECO:0000259" key="2">
    <source>
        <dbReference type="Pfam" id="PF02771"/>
    </source>
</evidence>
<dbReference type="SUPFAM" id="SSF47203">
    <property type="entry name" value="Acyl-CoA dehydrogenase C-terminal domain-like"/>
    <property type="match status" value="1"/>
</dbReference>
<dbReference type="InterPro" id="IPR037069">
    <property type="entry name" value="AcylCoA_DH/ox_N_sf"/>
</dbReference>
<dbReference type="PIRSF" id="PIRSF016578">
    <property type="entry name" value="HsaA"/>
    <property type="match status" value="1"/>
</dbReference>
<comment type="caution">
    <text evidence="4">The sequence shown here is derived from an EMBL/GenBank/DDBJ whole genome shotgun (WGS) entry which is preliminary data.</text>
</comment>
<evidence type="ECO:0000256" key="1">
    <source>
        <dbReference type="ARBA" id="ARBA00023002"/>
    </source>
</evidence>
<dbReference type="Proteomes" id="UP001589867">
    <property type="component" value="Unassembled WGS sequence"/>
</dbReference>
<dbReference type="PANTHER" id="PTHR43884:SF12">
    <property type="entry name" value="ISOVALERYL-COA DEHYDROGENASE, MITOCHONDRIAL-RELATED"/>
    <property type="match status" value="1"/>
</dbReference>
<evidence type="ECO:0000259" key="3">
    <source>
        <dbReference type="Pfam" id="PF08028"/>
    </source>
</evidence>
<organism evidence="4 5">
    <name type="scientific">Phytohabitans kaempferiae</name>
    <dbReference type="NCBI Taxonomy" id="1620943"/>
    <lineage>
        <taxon>Bacteria</taxon>
        <taxon>Bacillati</taxon>
        <taxon>Actinomycetota</taxon>
        <taxon>Actinomycetes</taxon>
        <taxon>Micromonosporales</taxon>
        <taxon>Micromonosporaceae</taxon>
    </lineage>
</organism>
<dbReference type="InterPro" id="IPR013786">
    <property type="entry name" value="AcylCoA_DH/ox_N"/>
</dbReference>
<protein>
    <submittedName>
        <fullName evidence="4">Acyl-CoA dehydrogenase family protein</fullName>
    </submittedName>
</protein>
<reference evidence="4 5" key="1">
    <citation type="submission" date="2024-09" db="EMBL/GenBank/DDBJ databases">
        <authorList>
            <person name="Sun Q."/>
            <person name="Mori K."/>
        </authorList>
    </citation>
    <scope>NUCLEOTIDE SEQUENCE [LARGE SCALE GENOMIC DNA]</scope>
    <source>
        <strain evidence="4 5">TBRC 3947</strain>
    </source>
</reference>
<dbReference type="RefSeq" id="WP_377252916.1">
    <property type="nucleotide sequence ID" value="NZ_JBHLUH010000039.1"/>
</dbReference>
<dbReference type="PANTHER" id="PTHR43884">
    <property type="entry name" value="ACYL-COA DEHYDROGENASE"/>
    <property type="match status" value="1"/>
</dbReference>
<keyword evidence="1" id="KW-0560">Oxidoreductase</keyword>
<dbReference type="EMBL" id="JBHLUH010000039">
    <property type="protein sequence ID" value="MFC0529850.1"/>
    <property type="molecule type" value="Genomic_DNA"/>
</dbReference>
<dbReference type="Pfam" id="PF02771">
    <property type="entry name" value="Acyl-CoA_dh_N"/>
    <property type="match status" value="1"/>
</dbReference>
<dbReference type="Gene3D" id="1.10.540.10">
    <property type="entry name" value="Acyl-CoA dehydrogenase/oxidase, N-terminal domain"/>
    <property type="match status" value="1"/>
</dbReference>
<dbReference type="InterPro" id="IPR009100">
    <property type="entry name" value="AcylCoA_DH/oxidase_NM_dom_sf"/>
</dbReference>
<accession>A0ABV6M573</accession>
<evidence type="ECO:0000313" key="4">
    <source>
        <dbReference type="EMBL" id="MFC0529850.1"/>
    </source>
</evidence>
<dbReference type="InterPro" id="IPR036250">
    <property type="entry name" value="AcylCo_DH-like_C"/>
</dbReference>
<feature type="domain" description="Acyl-CoA dehydrogenase C-terminal" evidence="3">
    <location>
        <begin position="240"/>
        <end position="366"/>
    </location>
</feature>
<dbReference type="Pfam" id="PF08028">
    <property type="entry name" value="Acyl-CoA_dh_2"/>
    <property type="match status" value="1"/>
</dbReference>
<dbReference type="InterPro" id="IPR046373">
    <property type="entry name" value="Acyl-CoA_Oxase/DH_mid-dom_sf"/>
</dbReference>
<keyword evidence="5" id="KW-1185">Reference proteome</keyword>
<gene>
    <name evidence="4" type="ORF">ACFFIA_19505</name>
</gene>
<feature type="domain" description="Acyl-CoA dehydrogenase/oxidase N-terminal" evidence="2">
    <location>
        <begin position="25"/>
        <end position="104"/>
    </location>
</feature>
<dbReference type="Gene3D" id="2.40.110.10">
    <property type="entry name" value="Butyryl-CoA Dehydrogenase, subunit A, domain 2"/>
    <property type="match status" value="1"/>
</dbReference>
<dbReference type="SUPFAM" id="SSF56645">
    <property type="entry name" value="Acyl-CoA dehydrogenase NM domain-like"/>
    <property type="match status" value="1"/>
</dbReference>
<proteinExistence type="predicted"/>
<dbReference type="InterPro" id="IPR013107">
    <property type="entry name" value="Acyl-CoA_DH_C"/>
</dbReference>